<evidence type="ECO:0000313" key="2">
    <source>
        <dbReference type="Proteomes" id="UP001608902"/>
    </source>
</evidence>
<dbReference type="Proteomes" id="UP001608902">
    <property type="component" value="Unassembled WGS sequence"/>
</dbReference>
<name>A0ABD6F2N3_9BILA</name>
<dbReference type="AlphaFoldDB" id="A0ABD6F2N3"/>
<organism evidence="1 2">
    <name type="scientific">Gnathostoma spinigerum</name>
    <dbReference type="NCBI Taxonomy" id="75299"/>
    <lineage>
        <taxon>Eukaryota</taxon>
        <taxon>Metazoa</taxon>
        <taxon>Ecdysozoa</taxon>
        <taxon>Nematoda</taxon>
        <taxon>Chromadorea</taxon>
        <taxon>Rhabditida</taxon>
        <taxon>Spirurina</taxon>
        <taxon>Gnathostomatomorpha</taxon>
        <taxon>Gnathostomatoidea</taxon>
        <taxon>Gnathostomatidae</taxon>
        <taxon>Gnathostoma</taxon>
    </lineage>
</organism>
<accession>A0ABD6F2N3</accession>
<protein>
    <submittedName>
        <fullName evidence="1">Uncharacterized protein</fullName>
    </submittedName>
</protein>
<proteinExistence type="predicted"/>
<reference evidence="1 2" key="1">
    <citation type="submission" date="2024-08" db="EMBL/GenBank/DDBJ databases">
        <title>Gnathostoma spinigerum genome.</title>
        <authorList>
            <person name="Gonzalez-Bertolin B."/>
            <person name="Monzon S."/>
            <person name="Zaballos A."/>
            <person name="Jimenez P."/>
            <person name="Dekumyoy P."/>
            <person name="Varona S."/>
            <person name="Cuesta I."/>
            <person name="Sumanam S."/>
            <person name="Adisakwattana P."/>
            <person name="Gasser R.B."/>
            <person name="Hernandez-Gonzalez A."/>
            <person name="Young N.D."/>
            <person name="Perteguer M.J."/>
        </authorList>
    </citation>
    <scope>NUCLEOTIDE SEQUENCE [LARGE SCALE GENOMIC DNA]</scope>
    <source>
        <strain evidence="1">AL3</strain>
        <tissue evidence="1">Liver</tissue>
    </source>
</reference>
<dbReference type="EMBL" id="JBGFUD010018585">
    <property type="protein sequence ID" value="MFH4984551.1"/>
    <property type="molecule type" value="Genomic_DNA"/>
</dbReference>
<keyword evidence="2" id="KW-1185">Reference proteome</keyword>
<comment type="caution">
    <text evidence="1">The sequence shown here is derived from an EMBL/GenBank/DDBJ whole genome shotgun (WGS) entry which is preliminary data.</text>
</comment>
<gene>
    <name evidence="1" type="ORF">AB6A40_011260</name>
</gene>
<evidence type="ECO:0000313" key="1">
    <source>
        <dbReference type="EMBL" id="MFH4984551.1"/>
    </source>
</evidence>
<sequence length="101" mass="11649">MITYYGTVIPQTCEIFIEDVQLSQHELMLEKLANWRCGLAEWSNSDSIRSNNFPASFRGYRLLHLKKAAERSICESSGKGTYWSPAWEYRKVSPTGKMSDH</sequence>